<name>A0AAP0PNV7_9MAGN</name>
<proteinExistence type="predicted"/>
<reference evidence="2 3" key="1">
    <citation type="submission" date="2024-01" db="EMBL/GenBank/DDBJ databases">
        <title>Genome assemblies of Stephania.</title>
        <authorList>
            <person name="Yang L."/>
        </authorList>
    </citation>
    <scope>NUCLEOTIDE SEQUENCE [LARGE SCALE GENOMIC DNA]</scope>
    <source>
        <strain evidence="2">YNDBR</strain>
        <tissue evidence="2">Leaf</tissue>
    </source>
</reference>
<dbReference type="EMBL" id="JBBNAF010000004">
    <property type="protein sequence ID" value="KAK9150937.1"/>
    <property type="molecule type" value="Genomic_DNA"/>
</dbReference>
<keyword evidence="1" id="KW-1133">Transmembrane helix</keyword>
<evidence type="ECO:0000256" key="1">
    <source>
        <dbReference type="SAM" id="Phobius"/>
    </source>
</evidence>
<gene>
    <name evidence="2" type="ORF">Syun_009246</name>
</gene>
<dbReference type="Proteomes" id="UP001420932">
    <property type="component" value="Unassembled WGS sequence"/>
</dbReference>
<evidence type="ECO:0000313" key="2">
    <source>
        <dbReference type="EMBL" id="KAK9150937.1"/>
    </source>
</evidence>
<evidence type="ECO:0000313" key="3">
    <source>
        <dbReference type="Proteomes" id="UP001420932"/>
    </source>
</evidence>
<dbReference type="AlphaFoldDB" id="A0AAP0PNV7"/>
<keyword evidence="1" id="KW-0812">Transmembrane</keyword>
<protein>
    <submittedName>
        <fullName evidence="2">Uncharacterized protein</fullName>
    </submittedName>
</protein>
<keyword evidence="3" id="KW-1185">Reference proteome</keyword>
<sequence length="264" mass="28610">MAYASCLFHEQSIAKKSFVEVMPRCPLLLCLIGDRSVRQHAASPLPLPALLLLADHCFSPATLPEPHRLPAIHAATGELIHIALVRCRSRAPRYWYVPPYRSPAKPSPVEPLTVAAVNEPPRLAAATGHPWLRLNCRRDCSAGRTPVSAGAAVHGLRVAREPPSALLVCSARSSSLEPLVSSMSVKASGWSTAATSHPTRPHPSSTSSLLPLILGSFLPSSLSPSHFLFLLSFSFFSLSFLSSLSYYPIPLFCLFLIRISSYPN</sequence>
<keyword evidence="1" id="KW-0472">Membrane</keyword>
<comment type="caution">
    <text evidence="2">The sequence shown here is derived from an EMBL/GenBank/DDBJ whole genome shotgun (WGS) entry which is preliminary data.</text>
</comment>
<feature type="transmembrane region" description="Helical" evidence="1">
    <location>
        <begin position="227"/>
        <end position="257"/>
    </location>
</feature>
<accession>A0AAP0PNV7</accession>
<organism evidence="2 3">
    <name type="scientific">Stephania yunnanensis</name>
    <dbReference type="NCBI Taxonomy" id="152371"/>
    <lineage>
        <taxon>Eukaryota</taxon>
        <taxon>Viridiplantae</taxon>
        <taxon>Streptophyta</taxon>
        <taxon>Embryophyta</taxon>
        <taxon>Tracheophyta</taxon>
        <taxon>Spermatophyta</taxon>
        <taxon>Magnoliopsida</taxon>
        <taxon>Ranunculales</taxon>
        <taxon>Menispermaceae</taxon>
        <taxon>Menispermoideae</taxon>
        <taxon>Cissampelideae</taxon>
        <taxon>Stephania</taxon>
    </lineage>
</organism>